<dbReference type="RefSeq" id="WP_172166446.1">
    <property type="nucleotide sequence ID" value="NZ_CP053716.1"/>
</dbReference>
<evidence type="ECO:0000256" key="2">
    <source>
        <dbReference type="ARBA" id="ARBA00022475"/>
    </source>
</evidence>
<dbReference type="Proteomes" id="UP000503297">
    <property type="component" value="Chromosome"/>
</dbReference>
<keyword evidence="4" id="KW-1133">Transmembrane helix</keyword>
<evidence type="ECO:0000256" key="4">
    <source>
        <dbReference type="ARBA" id="ARBA00022989"/>
    </source>
</evidence>
<evidence type="ECO:0000313" key="6">
    <source>
        <dbReference type="EMBL" id="QKF07746.1"/>
    </source>
</evidence>
<reference evidence="7" key="1">
    <citation type="submission" date="2020-05" db="EMBL/GenBank/DDBJ databases">
        <title>Novel species in genus Nocardioides.</title>
        <authorList>
            <person name="Zhang G."/>
        </authorList>
    </citation>
    <scope>NUCLEOTIDE SEQUENCE [LARGE SCALE GENOMIC DNA]</scope>
    <source>
        <strain evidence="7">zg-1050</strain>
    </source>
</reference>
<organism evidence="6 7">
    <name type="scientific">Berryella wangjianweii</name>
    <dbReference type="NCBI Taxonomy" id="2734634"/>
    <lineage>
        <taxon>Bacteria</taxon>
        <taxon>Bacillati</taxon>
        <taxon>Actinomycetota</taxon>
        <taxon>Coriobacteriia</taxon>
        <taxon>Eggerthellales</taxon>
        <taxon>Eggerthellaceae</taxon>
        <taxon>Berryella</taxon>
    </lineage>
</organism>
<sequence length="308" mass="32317">MTRAWLHRSRKAPLAGVCAGIARAYNLDERIVRAIAVVLALASAGTAAIAYLGLWFFVPLEPDDRGVVDVVPAAATSERYGAAASANGGAAGMAGPRAAGGRASGVFDPGAFDLGAFDPAHPSCRVPGAFGDVGVRTHHEQLPLGARVGMAAGMLAIFAVVIWVGMPLFPGACWWQFWPLLLILSGVLVIIVPMKGASNETALHLGGAVLVLLGGGLTPTTIRMIDWSTWVHTFMALWPMILAAAALFWAGLTRPSTPAMFSGVVVFGMFVVAGLLVYYVPGTLSEVDFTPYGGGVFSLLSEELRWRI</sequence>
<dbReference type="InterPro" id="IPR052027">
    <property type="entry name" value="PspC"/>
</dbReference>
<evidence type="ECO:0000256" key="5">
    <source>
        <dbReference type="ARBA" id="ARBA00023136"/>
    </source>
</evidence>
<dbReference type="AlphaFoldDB" id="A0A6M8J779"/>
<keyword evidence="2" id="KW-1003">Cell membrane</keyword>
<keyword evidence="3" id="KW-0812">Transmembrane</keyword>
<dbReference type="KEGG" id="bwa:HLV38_06220"/>
<keyword evidence="7" id="KW-1185">Reference proteome</keyword>
<evidence type="ECO:0000256" key="3">
    <source>
        <dbReference type="ARBA" id="ARBA00022692"/>
    </source>
</evidence>
<comment type="subcellular location">
    <subcellularLocation>
        <location evidence="1">Cell membrane</location>
        <topology evidence="1">Single-pass membrane protein</topology>
    </subcellularLocation>
</comment>
<evidence type="ECO:0000313" key="7">
    <source>
        <dbReference type="Proteomes" id="UP000503297"/>
    </source>
</evidence>
<dbReference type="GO" id="GO:0005886">
    <property type="term" value="C:plasma membrane"/>
    <property type="evidence" value="ECO:0007669"/>
    <property type="project" value="UniProtKB-SubCell"/>
</dbReference>
<name>A0A6M8J779_9ACTN</name>
<evidence type="ECO:0000256" key="1">
    <source>
        <dbReference type="ARBA" id="ARBA00004162"/>
    </source>
</evidence>
<dbReference type="PANTHER" id="PTHR33885">
    <property type="entry name" value="PHAGE SHOCK PROTEIN C"/>
    <property type="match status" value="1"/>
</dbReference>
<keyword evidence="5" id="KW-0472">Membrane</keyword>
<dbReference type="EMBL" id="CP053716">
    <property type="protein sequence ID" value="QKF07746.1"/>
    <property type="molecule type" value="Genomic_DNA"/>
</dbReference>
<dbReference type="Pfam" id="PF04024">
    <property type="entry name" value="PspC"/>
    <property type="match status" value="1"/>
</dbReference>
<protein>
    <submittedName>
        <fullName evidence="6">PspC domain-containing protein</fullName>
    </submittedName>
</protein>
<dbReference type="InterPro" id="IPR007168">
    <property type="entry name" value="Phageshock_PspC_N"/>
</dbReference>
<gene>
    <name evidence="6" type="ORF">HLV38_06220</name>
</gene>
<accession>A0A6M8J779</accession>
<dbReference type="PANTHER" id="PTHR33885:SF3">
    <property type="entry name" value="PHAGE SHOCK PROTEIN C"/>
    <property type="match status" value="1"/>
</dbReference>
<proteinExistence type="predicted"/>